<feature type="compositionally biased region" description="Basic and acidic residues" evidence="1">
    <location>
        <begin position="1"/>
        <end position="12"/>
    </location>
</feature>
<reference evidence="2 3" key="1">
    <citation type="submission" date="2024-01" db="EMBL/GenBank/DDBJ databases">
        <authorList>
            <person name="Waweru B."/>
        </authorList>
    </citation>
    <scope>NUCLEOTIDE SEQUENCE [LARGE SCALE GENOMIC DNA]</scope>
</reference>
<evidence type="ECO:0000256" key="1">
    <source>
        <dbReference type="SAM" id="MobiDB-lite"/>
    </source>
</evidence>
<gene>
    <name evidence="2" type="ORF">DCAF_LOCUS9038</name>
</gene>
<protein>
    <submittedName>
        <fullName evidence="2">Uncharacterized protein</fullName>
    </submittedName>
</protein>
<accession>A0AAV1RBU3</accession>
<dbReference type="Proteomes" id="UP001314170">
    <property type="component" value="Unassembled WGS sequence"/>
</dbReference>
<proteinExistence type="predicted"/>
<organism evidence="2 3">
    <name type="scientific">Dovyalis caffra</name>
    <dbReference type="NCBI Taxonomy" id="77055"/>
    <lineage>
        <taxon>Eukaryota</taxon>
        <taxon>Viridiplantae</taxon>
        <taxon>Streptophyta</taxon>
        <taxon>Embryophyta</taxon>
        <taxon>Tracheophyta</taxon>
        <taxon>Spermatophyta</taxon>
        <taxon>Magnoliopsida</taxon>
        <taxon>eudicotyledons</taxon>
        <taxon>Gunneridae</taxon>
        <taxon>Pentapetalae</taxon>
        <taxon>rosids</taxon>
        <taxon>fabids</taxon>
        <taxon>Malpighiales</taxon>
        <taxon>Salicaceae</taxon>
        <taxon>Flacourtieae</taxon>
        <taxon>Dovyalis</taxon>
    </lineage>
</organism>
<feature type="region of interest" description="Disordered" evidence="1">
    <location>
        <begin position="1"/>
        <end position="23"/>
    </location>
</feature>
<comment type="caution">
    <text evidence="2">The sequence shown here is derived from an EMBL/GenBank/DDBJ whole genome shotgun (WGS) entry which is preliminary data.</text>
</comment>
<keyword evidence="3" id="KW-1185">Reference proteome</keyword>
<evidence type="ECO:0000313" key="2">
    <source>
        <dbReference type="EMBL" id="CAK7332551.1"/>
    </source>
</evidence>
<evidence type="ECO:0000313" key="3">
    <source>
        <dbReference type="Proteomes" id="UP001314170"/>
    </source>
</evidence>
<sequence>MGAREEASECDRGSGPVASKALPIGWREEESTCGSYGRVEAVWRRGRLARGEASMEVWKASER</sequence>
<dbReference type="AlphaFoldDB" id="A0AAV1RBU3"/>
<dbReference type="EMBL" id="CAWUPB010000913">
    <property type="protein sequence ID" value="CAK7332551.1"/>
    <property type="molecule type" value="Genomic_DNA"/>
</dbReference>
<name>A0AAV1RBU3_9ROSI</name>